<keyword evidence="4" id="KW-1185">Reference proteome</keyword>
<dbReference type="PANTHER" id="PTHR43943:SF2">
    <property type="entry name" value="DEHYDROGENASE_REDUCTASE 4"/>
    <property type="match status" value="1"/>
</dbReference>
<dbReference type="SUPFAM" id="SSF51735">
    <property type="entry name" value="NAD(P)-binding Rossmann-fold domains"/>
    <property type="match status" value="1"/>
</dbReference>
<dbReference type="Proteomes" id="UP000285112">
    <property type="component" value="Unassembled WGS sequence"/>
</dbReference>
<dbReference type="CDD" id="cd05233">
    <property type="entry name" value="SDR_c"/>
    <property type="match status" value="1"/>
</dbReference>
<reference evidence="3 4" key="1">
    <citation type="submission" date="2018-09" db="EMBL/GenBank/DDBJ databases">
        <title>YIM PH 21725 draft genome.</title>
        <authorList>
            <person name="Miao C."/>
        </authorList>
    </citation>
    <scope>NUCLEOTIDE SEQUENCE [LARGE SCALE GENOMIC DNA]</scope>
    <source>
        <strain evidence="4">YIM PH21725</strain>
    </source>
</reference>
<proteinExistence type="inferred from homology"/>
<dbReference type="InterPro" id="IPR002347">
    <property type="entry name" value="SDR_fam"/>
</dbReference>
<dbReference type="OrthoDB" id="9789398at2"/>
<evidence type="ECO:0000256" key="1">
    <source>
        <dbReference type="ARBA" id="ARBA00006484"/>
    </source>
</evidence>
<evidence type="ECO:0000313" key="4">
    <source>
        <dbReference type="Proteomes" id="UP000285112"/>
    </source>
</evidence>
<dbReference type="EMBL" id="QZFV01000088">
    <property type="protein sequence ID" value="RJQ84220.1"/>
    <property type="molecule type" value="Genomic_DNA"/>
</dbReference>
<feature type="region of interest" description="Disordered" evidence="2">
    <location>
        <begin position="1"/>
        <end position="22"/>
    </location>
</feature>
<sequence length="158" mass="16043">MRGRASPLGAAPAPASAPSSRRLVTGGTRGIGLATAELLVAGGARVCVTGRKAEHLDAALRRLGGPEHAIGVCGSSDDESHQATVIDAVIASFGRIDLLVNNAGINPAFGPLGDLEPRAARKIFDVAELITFLLSDRSDWITGQVVTIDGGALLAGPS</sequence>
<gene>
    <name evidence="3" type="ORF">D5S19_17880</name>
</gene>
<dbReference type="Gene3D" id="3.40.50.720">
    <property type="entry name" value="NAD(P)-binding Rossmann-like Domain"/>
    <property type="match status" value="2"/>
</dbReference>
<dbReference type="Pfam" id="PF00106">
    <property type="entry name" value="adh_short"/>
    <property type="match status" value="1"/>
</dbReference>
<dbReference type="PANTHER" id="PTHR43943">
    <property type="entry name" value="DEHYDROGENASE/REDUCTASE (SDR FAMILY) MEMBER 4"/>
    <property type="match status" value="1"/>
</dbReference>
<protein>
    <submittedName>
        <fullName evidence="3">SDR family oxidoreductase</fullName>
    </submittedName>
</protein>
<name>A0A419I2N4_9PSEU</name>
<evidence type="ECO:0000256" key="2">
    <source>
        <dbReference type="SAM" id="MobiDB-lite"/>
    </source>
</evidence>
<evidence type="ECO:0000313" key="3">
    <source>
        <dbReference type="EMBL" id="RJQ84220.1"/>
    </source>
</evidence>
<comment type="caution">
    <text evidence="3">The sequence shown here is derived from an EMBL/GenBank/DDBJ whole genome shotgun (WGS) entry which is preliminary data.</text>
</comment>
<comment type="similarity">
    <text evidence="1">Belongs to the short-chain dehydrogenases/reductases (SDR) family.</text>
</comment>
<dbReference type="InterPro" id="IPR036291">
    <property type="entry name" value="NAD(P)-bd_dom_sf"/>
</dbReference>
<accession>A0A419I2N4</accession>
<dbReference type="PRINTS" id="PR00081">
    <property type="entry name" value="GDHRDH"/>
</dbReference>
<dbReference type="AlphaFoldDB" id="A0A419I2N4"/>
<organism evidence="3 4">
    <name type="scientific">Amycolatopsis panacis</name>
    <dbReference type="NCBI Taxonomy" id="2340917"/>
    <lineage>
        <taxon>Bacteria</taxon>
        <taxon>Bacillati</taxon>
        <taxon>Actinomycetota</taxon>
        <taxon>Actinomycetes</taxon>
        <taxon>Pseudonocardiales</taxon>
        <taxon>Pseudonocardiaceae</taxon>
        <taxon>Amycolatopsis</taxon>
    </lineage>
</organism>